<evidence type="ECO:0000256" key="3">
    <source>
        <dbReference type="SAM" id="MobiDB-lite"/>
    </source>
</evidence>
<feature type="region of interest" description="Disordered" evidence="3">
    <location>
        <begin position="1"/>
        <end position="24"/>
    </location>
</feature>
<dbReference type="STRING" id="1442368.A0A0D2G876"/>
<keyword evidence="4" id="KW-0812">Transmembrane</keyword>
<gene>
    <name evidence="5" type="ORF">Z517_09332</name>
</gene>
<accession>A0A0D2G876</accession>
<organism evidence="5 6">
    <name type="scientific">Fonsecaea pedrosoi CBS 271.37</name>
    <dbReference type="NCBI Taxonomy" id="1442368"/>
    <lineage>
        <taxon>Eukaryota</taxon>
        <taxon>Fungi</taxon>
        <taxon>Dikarya</taxon>
        <taxon>Ascomycota</taxon>
        <taxon>Pezizomycotina</taxon>
        <taxon>Eurotiomycetes</taxon>
        <taxon>Chaetothyriomycetidae</taxon>
        <taxon>Chaetothyriales</taxon>
        <taxon>Herpotrichiellaceae</taxon>
        <taxon>Fonsecaea</taxon>
    </lineage>
</organism>
<sequence length="240" mass="26152">MILGSAEETVNEDEPYISDDPSASSNPFYNTVPPGCFWPSLIVAILAPVLLYLLCRISPDLFSYSLDSRRRQGRCNRPQSQGQSGLAQHDWPSTIDYYTKAIEKHDAGPSLYCNQAQANIKLEAYGYAIADATKAIELDMSGLSLVSSVTWVLVTQSLGALGSVGTQQAKNVYGAGKVFTTVSTPKVPLVETYTPSIVDKVIDYFQERLGLITAITQAVLTVSSNYDHLCIQRKEAGKSD</sequence>
<dbReference type="GeneID" id="25308822"/>
<keyword evidence="4" id="KW-1133">Transmembrane helix</keyword>
<evidence type="ECO:0000313" key="5">
    <source>
        <dbReference type="EMBL" id="KIW76888.1"/>
    </source>
</evidence>
<dbReference type="HOGENOM" id="CLU_1156412_0_0_1"/>
<evidence type="ECO:0000256" key="4">
    <source>
        <dbReference type="SAM" id="Phobius"/>
    </source>
</evidence>
<keyword evidence="4" id="KW-0472">Membrane</keyword>
<keyword evidence="2" id="KW-0802">TPR repeat</keyword>
<dbReference type="GO" id="GO:0060090">
    <property type="term" value="F:molecular adaptor activity"/>
    <property type="evidence" value="ECO:0007669"/>
    <property type="project" value="TreeGrafter"/>
</dbReference>
<dbReference type="Proteomes" id="UP000053029">
    <property type="component" value="Unassembled WGS sequence"/>
</dbReference>
<dbReference type="InterPro" id="IPR011990">
    <property type="entry name" value="TPR-like_helical_dom_sf"/>
</dbReference>
<reference evidence="5 6" key="1">
    <citation type="submission" date="2015-01" db="EMBL/GenBank/DDBJ databases">
        <title>The Genome Sequence of Fonsecaea pedrosoi CBS 271.37.</title>
        <authorList>
            <consortium name="The Broad Institute Genomics Platform"/>
            <person name="Cuomo C."/>
            <person name="de Hoog S."/>
            <person name="Gorbushina A."/>
            <person name="Stielow B."/>
            <person name="Teixiera M."/>
            <person name="Abouelleil A."/>
            <person name="Chapman S.B."/>
            <person name="Priest M."/>
            <person name="Young S.K."/>
            <person name="Wortman J."/>
            <person name="Nusbaum C."/>
            <person name="Birren B."/>
        </authorList>
    </citation>
    <scope>NUCLEOTIDE SEQUENCE [LARGE SCALE GENOMIC DNA]</scope>
    <source>
        <strain evidence="5 6">CBS 271.37</strain>
    </source>
</reference>
<keyword evidence="6" id="KW-1185">Reference proteome</keyword>
<protein>
    <submittedName>
        <fullName evidence="5">Uncharacterized protein</fullName>
    </submittedName>
</protein>
<feature type="transmembrane region" description="Helical" evidence="4">
    <location>
        <begin position="37"/>
        <end position="55"/>
    </location>
</feature>
<evidence type="ECO:0000313" key="6">
    <source>
        <dbReference type="Proteomes" id="UP000053029"/>
    </source>
</evidence>
<evidence type="ECO:0000256" key="2">
    <source>
        <dbReference type="ARBA" id="ARBA00022803"/>
    </source>
</evidence>
<dbReference type="PANTHER" id="PTHR45831">
    <property type="entry name" value="LD24721P"/>
    <property type="match status" value="1"/>
</dbReference>
<dbReference type="GO" id="GO:0006620">
    <property type="term" value="P:post-translational protein targeting to endoplasmic reticulum membrane"/>
    <property type="evidence" value="ECO:0007669"/>
    <property type="project" value="TreeGrafter"/>
</dbReference>
<proteinExistence type="predicted"/>
<dbReference type="GO" id="GO:0016020">
    <property type="term" value="C:membrane"/>
    <property type="evidence" value="ECO:0007669"/>
    <property type="project" value="TreeGrafter"/>
</dbReference>
<dbReference type="EMBL" id="KN846974">
    <property type="protein sequence ID" value="KIW76888.1"/>
    <property type="molecule type" value="Genomic_DNA"/>
</dbReference>
<dbReference type="Gene3D" id="3.40.50.720">
    <property type="entry name" value="NAD(P)-binding Rossmann-like Domain"/>
    <property type="match status" value="1"/>
</dbReference>
<keyword evidence="1" id="KW-0677">Repeat</keyword>
<dbReference type="VEuPathDB" id="FungiDB:Z517_09332"/>
<dbReference type="Gene3D" id="1.25.40.10">
    <property type="entry name" value="Tetratricopeptide repeat domain"/>
    <property type="match status" value="1"/>
</dbReference>
<dbReference type="GO" id="GO:0072380">
    <property type="term" value="C:TRC complex"/>
    <property type="evidence" value="ECO:0007669"/>
    <property type="project" value="TreeGrafter"/>
</dbReference>
<dbReference type="InterPro" id="IPR047150">
    <property type="entry name" value="SGT"/>
</dbReference>
<dbReference type="PANTHER" id="PTHR45831:SF2">
    <property type="entry name" value="LD24721P"/>
    <property type="match status" value="1"/>
</dbReference>
<evidence type="ECO:0000256" key="1">
    <source>
        <dbReference type="ARBA" id="ARBA00022737"/>
    </source>
</evidence>
<dbReference type="SUPFAM" id="SSF48452">
    <property type="entry name" value="TPR-like"/>
    <property type="match status" value="1"/>
</dbReference>
<dbReference type="RefSeq" id="XP_013280696.1">
    <property type="nucleotide sequence ID" value="XM_013425242.1"/>
</dbReference>
<name>A0A0D2G876_9EURO</name>
<dbReference type="AlphaFoldDB" id="A0A0D2G876"/>